<evidence type="ECO:0000313" key="3">
    <source>
        <dbReference type="Proteomes" id="UP000001628"/>
    </source>
</evidence>
<name>A0A0A0HTD5_PARBD</name>
<dbReference type="KEGG" id="pbn:PADG_11895"/>
<dbReference type="AlphaFoldDB" id="A0A0A0HTD5"/>
<proteinExistence type="predicted"/>
<organism evidence="2 3">
    <name type="scientific">Paracoccidioides brasiliensis (strain Pb18)</name>
    <dbReference type="NCBI Taxonomy" id="502780"/>
    <lineage>
        <taxon>Eukaryota</taxon>
        <taxon>Fungi</taxon>
        <taxon>Dikarya</taxon>
        <taxon>Ascomycota</taxon>
        <taxon>Pezizomycotina</taxon>
        <taxon>Eurotiomycetes</taxon>
        <taxon>Eurotiomycetidae</taxon>
        <taxon>Onygenales</taxon>
        <taxon>Ajellomycetaceae</taxon>
        <taxon>Paracoccidioides</taxon>
    </lineage>
</organism>
<evidence type="ECO:0000256" key="1">
    <source>
        <dbReference type="SAM" id="MobiDB-lite"/>
    </source>
</evidence>
<accession>A0A0A0HTD5</accession>
<keyword evidence="3" id="KW-1185">Reference proteome</keyword>
<dbReference type="Proteomes" id="UP000001628">
    <property type="component" value="Unassembled WGS sequence"/>
</dbReference>
<dbReference type="RefSeq" id="XP_010761118.1">
    <property type="nucleotide sequence ID" value="XM_010762816.1"/>
</dbReference>
<feature type="region of interest" description="Disordered" evidence="1">
    <location>
        <begin position="43"/>
        <end position="80"/>
    </location>
</feature>
<dbReference type="EMBL" id="KN275962">
    <property type="protein sequence ID" value="KGM91922.1"/>
    <property type="molecule type" value="Genomic_DNA"/>
</dbReference>
<sequence>MATKQSYEFKTYRQIAKSPNRQIATRSHDPVLKDMFGDVARSSFHASHNNVERDNVQNESPNRHEIRDLNGNKGYHIVHN</sequence>
<dbReference type="VEuPathDB" id="FungiDB:PADG_11895"/>
<evidence type="ECO:0000313" key="2">
    <source>
        <dbReference type="EMBL" id="KGM91922.1"/>
    </source>
</evidence>
<reference evidence="2 3" key="1">
    <citation type="journal article" date="2011" name="PLoS Genet.">
        <title>Comparative genomic analysis of human fungal pathogens causing paracoccidioidomycosis.</title>
        <authorList>
            <person name="Desjardins C.A."/>
            <person name="Champion M.D."/>
            <person name="Holder J.W."/>
            <person name="Muszewska A."/>
            <person name="Goldberg J."/>
            <person name="Bailao A.M."/>
            <person name="Brigido M.M."/>
            <person name="Ferreira M.E."/>
            <person name="Garcia A.M."/>
            <person name="Grynberg M."/>
            <person name="Gujja S."/>
            <person name="Heiman D.I."/>
            <person name="Henn M.R."/>
            <person name="Kodira C.D."/>
            <person name="Leon-Narvaez H."/>
            <person name="Longo L.V."/>
            <person name="Ma L.J."/>
            <person name="Malavazi I."/>
            <person name="Matsuo A.L."/>
            <person name="Morais F.V."/>
            <person name="Pereira M."/>
            <person name="Rodriguez-Brito S."/>
            <person name="Sakthikumar S."/>
            <person name="Salem-Izacc S.M."/>
            <person name="Sykes S.M."/>
            <person name="Teixeira M.M."/>
            <person name="Vallejo M.C."/>
            <person name="Walter M.E."/>
            <person name="Yandava C."/>
            <person name="Young S."/>
            <person name="Zeng Q."/>
            <person name="Zucker J."/>
            <person name="Felipe M.S."/>
            <person name="Goldman G.H."/>
            <person name="Haas B.J."/>
            <person name="McEwen J.G."/>
            <person name="Nino-Vega G."/>
            <person name="Puccia R."/>
            <person name="San-Blas G."/>
            <person name="Soares C.M."/>
            <person name="Birren B.W."/>
            <person name="Cuomo C.A."/>
        </authorList>
    </citation>
    <scope>NUCLEOTIDE SEQUENCE [LARGE SCALE GENOMIC DNA]</scope>
    <source>
        <strain evidence="2 3">Pb18</strain>
    </source>
</reference>
<dbReference type="HOGENOM" id="CLU_2590414_0_0_1"/>
<gene>
    <name evidence="2" type="ORF">PADG_11895</name>
</gene>
<dbReference type="InParanoid" id="A0A0A0HTD5"/>
<protein>
    <submittedName>
        <fullName evidence="2">Uncharacterized protein</fullName>
    </submittedName>
</protein>
<dbReference type="GeneID" id="22587792"/>
<feature type="compositionally biased region" description="Basic and acidic residues" evidence="1">
    <location>
        <begin position="50"/>
        <end position="70"/>
    </location>
</feature>